<dbReference type="RefSeq" id="WP_253304007.1">
    <property type="nucleotide sequence ID" value="NZ_CP099582.1"/>
</dbReference>
<name>A0A9E7MW90_THEAG</name>
<dbReference type="SUPFAM" id="SSF53323">
    <property type="entry name" value="Pyruvate-ferredoxin oxidoreductase, PFOR, domain III"/>
    <property type="match status" value="1"/>
</dbReference>
<dbReference type="Pfam" id="PF01558">
    <property type="entry name" value="POR"/>
    <property type="match status" value="1"/>
</dbReference>
<evidence type="ECO:0000256" key="2">
    <source>
        <dbReference type="ARBA" id="ARBA00015298"/>
    </source>
</evidence>
<gene>
    <name evidence="6" type="ORF">NF865_06810</name>
</gene>
<keyword evidence="3" id="KW-0560">Oxidoreductase</keyword>
<dbReference type="InterPro" id="IPR052554">
    <property type="entry name" value="2-oxoglutarate_synth_KorC"/>
</dbReference>
<comment type="catalytic activity">
    <reaction evidence="4">
        <text>3-methyl-2-oxobutanoate + 2 oxidized [2Fe-2S]-[ferredoxin] + CoA = 2-methylpropanoyl-CoA + 2 reduced [2Fe-2S]-[ferredoxin] + CO2 + H(+)</text>
        <dbReference type="Rhea" id="RHEA:11712"/>
        <dbReference type="Rhea" id="RHEA-COMP:10000"/>
        <dbReference type="Rhea" id="RHEA-COMP:10001"/>
        <dbReference type="ChEBI" id="CHEBI:11851"/>
        <dbReference type="ChEBI" id="CHEBI:15378"/>
        <dbReference type="ChEBI" id="CHEBI:16526"/>
        <dbReference type="ChEBI" id="CHEBI:33737"/>
        <dbReference type="ChEBI" id="CHEBI:33738"/>
        <dbReference type="ChEBI" id="CHEBI:57287"/>
        <dbReference type="ChEBI" id="CHEBI:57338"/>
        <dbReference type="EC" id="1.2.7.7"/>
    </reaction>
</comment>
<dbReference type="InterPro" id="IPR019752">
    <property type="entry name" value="Pyrv/ketoisovalerate_OxRed_cat"/>
</dbReference>
<evidence type="ECO:0000256" key="4">
    <source>
        <dbReference type="ARBA" id="ARBA00048324"/>
    </source>
</evidence>
<dbReference type="Gene3D" id="3.40.920.10">
    <property type="entry name" value="Pyruvate-ferredoxin oxidoreductase, PFOR, domain III"/>
    <property type="match status" value="1"/>
</dbReference>
<sequence length="183" mass="20148">MPEWNIRFLGIGGQGIVLSSVILAHAAVLDGVNATQTQRYGSEVRGGEVYADVKISDGDIYSPIIDEVDYMIAFAYSTLSKYINTIKDDGTLFIDPDLVQNIPPTTKRIGTVYKIPAARIATELGNNRVANTVMLGAMRAITNIVTEESLLKSLEMHVPKKYLEINKKAYYAGKNFVLSSEEK</sequence>
<proteinExistence type="predicted"/>
<organism evidence="6 7">
    <name type="scientific">Thermococcus aggregans</name>
    <dbReference type="NCBI Taxonomy" id="110163"/>
    <lineage>
        <taxon>Archaea</taxon>
        <taxon>Methanobacteriati</taxon>
        <taxon>Methanobacteriota</taxon>
        <taxon>Thermococci</taxon>
        <taxon>Thermococcales</taxon>
        <taxon>Thermococcaceae</taxon>
        <taxon>Thermococcus</taxon>
    </lineage>
</organism>
<dbReference type="KEGG" id="tagg:NF865_06810"/>
<keyword evidence="7" id="KW-1185">Reference proteome</keyword>
<evidence type="ECO:0000313" key="6">
    <source>
        <dbReference type="EMBL" id="USS40050.1"/>
    </source>
</evidence>
<dbReference type="PANTHER" id="PTHR42730">
    <property type="entry name" value="2-OXOGLUTARATE SYNTHASE SUBUNIT KORC"/>
    <property type="match status" value="1"/>
</dbReference>
<dbReference type="PANTHER" id="PTHR42730:SF1">
    <property type="entry name" value="2-OXOGLUTARATE SYNTHASE SUBUNIT KORC"/>
    <property type="match status" value="1"/>
</dbReference>
<feature type="domain" description="Pyruvate/ketoisovalerate oxidoreductase catalytic" evidence="5">
    <location>
        <begin position="12"/>
        <end position="173"/>
    </location>
</feature>
<evidence type="ECO:0000256" key="1">
    <source>
        <dbReference type="ARBA" id="ARBA00012813"/>
    </source>
</evidence>
<dbReference type="InterPro" id="IPR002869">
    <property type="entry name" value="Pyrv_flavodox_OxRed_cen"/>
</dbReference>
<dbReference type="Proteomes" id="UP001055732">
    <property type="component" value="Chromosome"/>
</dbReference>
<evidence type="ECO:0000256" key="3">
    <source>
        <dbReference type="ARBA" id="ARBA00023002"/>
    </source>
</evidence>
<dbReference type="EMBL" id="CP099582">
    <property type="protein sequence ID" value="USS40050.1"/>
    <property type="molecule type" value="Genomic_DNA"/>
</dbReference>
<protein>
    <recommendedName>
        <fullName evidence="2">Pyruvate/ketoisovalerate oxidoreductases common subunit gamma</fullName>
        <ecNumber evidence="1">1.2.7.7</ecNumber>
    </recommendedName>
</protein>
<accession>A0A9E7MW90</accession>
<dbReference type="EC" id="1.2.7.7" evidence="1"/>
<dbReference type="NCBIfam" id="TIGR02175">
    <property type="entry name" value="PorC_KorC"/>
    <property type="match status" value="1"/>
</dbReference>
<evidence type="ECO:0000259" key="5">
    <source>
        <dbReference type="Pfam" id="PF01558"/>
    </source>
</evidence>
<dbReference type="AlphaFoldDB" id="A0A9E7MW90"/>
<evidence type="ECO:0000313" key="7">
    <source>
        <dbReference type="Proteomes" id="UP001055732"/>
    </source>
</evidence>
<reference evidence="6" key="1">
    <citation type="journal article" date="1998" name="Int. J. Syst. Bacteriol. 48 Pt">
        <title>Thermococcus guaymasensis sp. nov. and Thermococcus aggregans sp. nov., two novel thermophilic archaea isolated from the Guaymas Basin hydrothermal vent site.</title>
        <authorList>
            <person name="Canganella F."/>
            <person name="Jones W.J."/>
            <person name="Gambacorta A."/>
            <person name="Antranikian G."/>
        </authorList>
    </citation>
    <scope>NUCLEOTIDE SEQUENCE</scope>
    <source>
        <strain evidence="6">TY</strain>
    </source>
</reference>
<dbReference type="GO" id="GO:0043807">
    <property type="term" value="F:3-methyl-2-oxobutanoate dehydrogenase (ferredoxin) activity"/>
    <property type="evidence" value="ECO:0007669"/>
    <property type="project" value="UniProtKB-EC"/>
</dbReference>
<reference evidence="6" key="2">
    <citation type="submission" date="2022-06" db="EMBL/GenBank/DDBJ databases">
        <authorList>
            <person name="Park Y.-J."/>
        </authorList>
    </citation>
    <scope>NUCLEOTIDE SEQUENCE</scope>
    <source>
        <strain evidence="6">TY</strain>
    </source>
</reference>
<dbReference type="InterPro" id="IPR011894">
    <property type="entry name" value="PorC_KorC"/>
</dbReference>